<dbReference type="EMBL" id="VXIV02000884">
    <property type="protein sequence ID" value="KAF6035387.1"/>
    <property type="molecule type" value="Genomic_DNA"/>
</dbReference>
<sequence length="83" mass="9484">MERLFVEVLPELLEFIVVDALLESALSGGAIRGLVVVSSSTFLSRHVTKFGMNKHFLPKAVVEEFHLFHNHSYTRDNWIICIQ</sequence>
<dbReference type="AlphaFoldDB" id="A0A7J7KAU8"/>
<organism evidence="1 2">
    <name type="scientific">Bugula neritina</name>
    <name type="common">Brown bryozoan</name>
    <name type="synonym">Sertularia neritina</name>
    <dbReference type="NCBI Taxonomy" id="10212"/>
    <lineage>
        <taxon>Eukaryota</taxon>
        <taxon>Metazoa</taxon>
        <taxon>Spiralia</taxon>
        <taxon>Lophotrochozoa</taxon>
        <taxon>Bryozoa</taxon>
        <taxon>Gymnolaemata</taxon>
        <taxon>Cheilostomatida</taxon>
        <taxon>Flustrina</taxon>
        <taxon>Buguloidea</taxon>
        <taxon>Bugulidae</taxon>
        <taxon>Bugula</taxon>
    </lineage>
</organism>
<keyword evidence="2" id="KW-1185">Reference proteome</keyword>
<evidence type="ECO:0000313" key="2">
    <source>
        <dbReference type="Proteomes" id="UP000593567"/>
    </source>
</evidence>
<evidence type="ECO:0000313" key="1">
    <source>
        <dbReference type="EMBL" id="KAF6035387.1"/>
    </source>
</evidence>
<dbReference type="Proteomes" id="UP000593567">
    <property type="component" value="Unassembled WGS sequence"/>
</dbReference>
<comment type="caution">
    <text evidence="1">The sequence shown here is derived from an EMBL/GenBank/DDBJ whole genome shotgun (WGS) entry which is preliminary data.</text>
</comment>
<protein>
    <submittedName>
        <fullName evidence="1">Uncharacterized protein</fullName>
    </submittedName>
</protein>
<accession>A0A7J7KAU8</accession>
<name>A0A7J7KAU8_BUGNE</name>
<proteinExistence type="predicted"/>
<gene>
    <name evidence="1" type="ORF">EB796_006299</name>
</gene>
<reference evidence="1" key="1">
    <citation type="submission" date="2020-06" db="EMBL/GenBank/DDBJ databases">
        <title>Draft genome of Bugula neritina, a colonial animal packing powerful symbionts and potential medicines.</title>
        <authorList>
            <person name="Rayko M."/>
        </authorList>
    </citation>
    <scope>NUCLEOTIDE SEQUENCE [LARGE SCALE GENOMIC DNA]</scope>
    <source>
        <strain evidence="1">Kwan_BN1</strain>
    </source>
</reference>